<evidence type="ECO:0000256" key="10">
    <source>
        <dbReference type="ARBA" id="ARBA00049512"/>
    </source>
</evidence>
<dbReference type="PANTHER" id="PTHR22888:SF9">
    <property type="entry name" value="CYTOCHROME C OXIDASE SUBUNIT 2"/>
    <property type="match status" value="1"/>
</dbReference>
<comment type="similarity">
    <text evidence="3">Belongs to the cytochrome c oxidase subunit 2 family.</text>
</comment>
<keyword evidence="5" id="KW-0479">Metal-binding</keyword>
<evidence type="ECO:0000256" key="8">
    <source>
        <dbReference type="ARBA" id="ARBA00023136"/>
    </source>
</evidence>
<evidence type="ECO:0000256" key="1">
    <source>
        <dbReference type="ARBA" id="ARBA00001935"/>
    </source>
</evidence>
<feature type="region of interest" description="Disordered" evidence="11">
    <location>
        <begin position="37"/>
        <end position="69"/>
    </location>
</feature>
<dbReference type="SUPFAM" id="SSF49503">
    <property type="entry name" value="Cupredoxins"/>
    <property type="match status" value="1"/>
</dbReference>
<evidence type="ECO:0000256" key="2">
    <source>
        <dbReference type="ARBA" id="ARBA00004370"/>
    </source>
</evidence>
<evidence type="ECO:0000256" key="4">
    <source>
        <dbReference type="ARBA" id="ARBA00022448"/>
    </source>
</evidence>
<reference evidence="13 14" key="1">
    <citation type="journal article" date="2020" name="bioRxiv">
        <title>Metabolic contributions of an alphaproteobacterial endosymbiont in the apicomplexan Cardiosporidium cionae.</title>
        <authorList>
            <person name="Hunter E.S."/>
            <person name="Paight C.J."/>
            <person name="Lane C.E."/>
        </authorList>
    </citation>
    <scope>NUCLEOTIDE SEQUENCE [LARGE SCALE GENOMIC DNA]</scope>
    <source>
        <strain evidence="13">ESH_2018</strain>
    </source>
</reference>
<keyword evidence="6" id="KW-0249">Electron transport</keyword>
<feature type="compositionally biased region" description="Polar residues" evidence="11">
    <location>
        <begin position="37"/>
        <end position="51"/>
    </location>
</feature>
<keyword evidence="7" id="KW-0186">Copper</keyword>
<evidence type="ECO:0000259" key="12">
    <source>
        <dbReference type="PROSITE" id="PS50857"/>
    </source>
</evidence>
<dbReference type="PANTHER" id="PTHR22888">
    <property type="entry name" value="CYTOCHROME C OXIDASE, SUBUNIT II"/>
    <property type="match status" value="1"/>
</dbReference>
<evidence type="ECO:0000313" key="13">
    <source>
        <dbReference type="EMBL" id="KAF8819232.1"/>
    </source>
</evidence>
<dbReference type="InterPro" id="IPR008972">
    <property type="entry name" value="Cupredoxin"/>
</dbReference>
<comment type="cofactor">
    <cofactor evidence="1">
        <name>Cu cation</name>
        <dbReference type="ChEBI" id="CHEBI:23378"/>
    </cofactor>
</comment>
<protein>
    <recommendedName>
        <fullName evidence="9">Cytochrome c oxidase polypeptide II</fullName>
    </recommendedName>
</protein>
<evidence type="ECO:0000256" key="9">
    <source>
        <dbReference type="ARBA" id="ARBA00031389"/>
    </source>
</evidence>
<sequence>MGGYAAAAESPPLSSDAMFQRAEKTFGLLPTVQNASANTEAKSMRSTSSPSLPEKLVGMDEKDDSSVRKPKLQNVRATDYATPPQYLDDPSKIPSYYVFQSNMVTDEDLVPGMLRNLEVDRRLTVPTRTHIRFLITGGDVIHSFAVPSLGIKADAVPGRLQRINCFILREGVFYGQCSELCGALHGFMPIVVEAVSPATYAAHAKKFYRE</sequence>
<organism evidence="13 14">
    <name type="scientific">Cardiosporidium cionae</name>
    <dbReference type="NCBI Taxonomy" id="476202"/>
    <lineage>
        <taxon>Eukaryota</taxon>
        <taxon>Sar</taxon>
        <taxon>Alveolata</taxon>
        <taxon>Apicomplexa</taxon>
        <taxon>Aconoidasida</taxon>
        <taxon>Nephromycida</taxon>
        <taxon>Cardiosporidium</taxon>
    </lineage>
</organism>
<comment type="caution">
    <text evidence="13">The sequence shown here is derived from an EMBL/GenBank/DDBJ whole genome shotgun (WGS) entry which is preliminary data.</text>
</comment>
<proteinExistence type="inferred from homology"/>
<dbReference type="InterPro" id="IPR045187">
    <property type="entry name" value="CcO_II"/>
</dbReference>
<feature type="compositionally biased region" description="Basic and acidic residues" evidence="11">
    <location>
        <begin position="57"/>
        <end position="67"/>
    </location>
</feature>
<dbReference type="InterPro" id="IPR002429">
    <property type="entry name" value="CcO_II-like_C"/>
</dbReference>
<dbReference type="Proteomes" id="UP000823046">
    <property type="component" value="Unassembled WGS sequence"/>
</dbReference>
<evidence type="ECO:0000256" key="5">
    <source>
        <dbReference type="ARBA" id="ARBA00022723"/>
    </source>
</evidence>
<evidence type="ECO:0000256" key="11">
    <source>
        <dbReference type="SAM" id="MobiDB-lite"/>
    </source>
</evidence>
<dbReference type="EMBL" id="JADAQX010000876">
    <property type="protein sequence ID" value="KAF8819232.1"/>
    <property type="molecule type" value="Genomic_DNA"/>
</dbReference>
<comment type="catalytic activity">
    <reaction evidence="10">
        <text>4 Fe(II)-[cytochrome c] + O2 + 8 H(+)(in) = 4 Fe(III)-[cytochrome c] + 2 H2O + 4 H(+)(out)</text>
        <dbReference type="Rhea" id="RHEA:11436"/>
        <dbReference type="Rhea" id="RHEA-COMP:10350"/>
        <dbReference type="Rhea" id="RHEA-COMP:14399"/>
        <dbReference type="ChEBI" id="CHEBI:15377"/>
        <dbReference type="ChEBI" id="CHEBI:15378"/>
        <dbReference type="ChEBI" id="CHEBI:15379"/>
        <dbReference type="ChEBI" id="CHEBI:29033"/>
        <dbReference type="ChEBI" id="CHEBI:29034"/>
        <dbReference type="EC" id="7.1.1.9"/>
    </reaction>
    <physiologicalReaction direction="left-to-right" evidence="10">
        <dbReference type="Rhea" id="RHEA:11437"/>
    </physiologicalReaction>
</comment>
<name>A0ABQ7J5H8_9APIC</name>
<keyword evidence="14" id="KW-1185">Reference proteome</keyword>
<feature type="domain" description="Cytochrome oxidase subunit II copper A binding" evidence="12">
    <location>
        <begin position="68"/>
        <end position="206"/>
    </location>
</feature>
<keyword evidence="4" id="KW-0813">Transport</keyword>
<gene>
    <name evidence="13" type="ORF">IE077_004248</name>
</gene>
<evidence type="ECO:0000256" key="7">
    <source>
        <dbReference type="ARBA" id="ARBA00023008"/>
    </source>
</evidence>
<evidence type="ECO:0000313" key="14">
    <source>
        <dbReference type="Proteomes" id="UP000823046"/>
    </source>
</evidence>
<dbReference type="PROSITE" id="PS50857">
    <property type="entry name" value="COX2_CUA"/>
    <property type="match status" value="1"/>
</dbReference>
<comment type="subcellular location">
    <subcellularLocation>
        <location evidence="2">Membrane</location>
    </subcellularLocation>
</comment>
<dbReference type="PRINTS" id="PR01166">
    <property type="entry name" value="CYCOXIDASEII"/>
</dbReference>
<evidence type="ECO:0000256" key="6">
    <source>
        <dbReference type="ARBA" id="ARBA00022982"/>
    </source>
</evidence>
<accession>A0ABQ7J5H8</accession>
<dbReference type="Pfam" id="PF00116">
    <property type="entry name" value="COX2"/>
    <property type="match status" value="1"/>
</dbReference>
<keyword evidence="8" id="KW-0472">Membrane</keyword>
<evidence type="ECO:0000256" key="3">
    <source>
        <dbReference type="ARBA" id="ARBA00007866"/>
    </source>
</evidence>
<dbReference type="PROSITE" id="PS00078">
    <property type="entry name" value="COX2"/>
    <property type="match status" value="1"/>
</dbReference>
<dbReference type="InterPro" id="IPR001505">
    <property type="entry name" value="Copper_CuA"/>
</dbReference>
<dbReference type="Gene3D" id="2.60.40.420">
    <property type="entry name" value="Cupredoxins - blue copper proteins"/>
    <property type="match status" value="1"/>
</dbReference>